<comment type="similarity">
    <text evidence="2">Belongs to the UPF0496 family.</text>
</comment>
<name>A0A8J5HEL2_ZINOF</name>
<dbReference type="Gene3D" id="3.40.50.1010">
    <property type="entry name" value="5'-nuclease"/>
    <property type="match status" value="1"/>
</dbReference>
<evidence type="ECO:0000256" key="4">
    <source>
        <dbReference type="ARBA" id="ARBA00022989"/>
    </source>
</evidence>
<dbReference type="Pfam" id="PF05055">
    <property type="entry name" value="DUF677"/>
    <property type="match status" value="1"/>
</dbReference>
<dbReference type="PANTHER" id="PTHR31113">
    <property type="entry name" value="UPF0496 PROTEIN 3-RELATED"/>
    <property type="match status" value="1"/>
</dbReference>
<dbReference type="Proteomes" id="UP000734854">
    <property type="component" value="Unassembled WGS sequence"/>
</dbReference>
<dbReference type="Gene3D" id="1.10.150.20">
    <property type="entry name" value="5' to 3' exonuclease, C-terminal subdomain"/>
    <property type="match status" value="1"/>
</dbReference>
<evidence type="ECO:0000256" key="1">
    <source>
        <dbReference type="ARBA" id="ARBA00004370"/>
    </source>
</evidence>
<dbReference type="GO" id="GO:0016020">
    <property type="term" value="C:membrane"/>
    <property type="evidence" value="ECO:0007669"/>
    <property type="project" value="UniProtKB-SubCell"/>
</dbReference>
<organism evidence="7 8">
    <name type="scientific">Zingiber officinale</name>
    <name type="common">Ginger</name>
    <name type="synonym">Amomum zingiber</name>
    <dbReference type="NCBI Taxonomy" id="94328"/>
    <lineage>
        <taxon>Eukaryota</taxon>
        <taxon>Viridiplantae</taxon>
        <taxon>Streptophyta</taxon>
        <taxon>Embryophyta</taxon>
        <taxon>Tracheophyta</taxon>
        <taxon>Spermatophyta</taxon>
        <taxon>Magnoliopsida</taxon>
        <taxon>Liliopsida</taxon>
        <taxon>Zingiberales</taxon>
        <taxon>Zingiberaceae</taxon>
        <taxon>Zingiber</taxon>
    </lineage>
</organism>
<gene>
    <name evidence="7" type="ORF">ZIOFF_015695</name>
</gene>
<sequence length="362" mass="40551">MGAQHSTRSHSLAVADAGAGGGDGHAHLPCLAELMSYEEACRLDPELETFDSMVQEITDCLLEMNQEVGKVILDCNHDVWKNAELFDLVEDYFQNSLQTLNFCTTLEKCLTKARDNQLILQVALQRFAEEEEDHKGDNERNSRTMTELRRFKATGDPFTEEFFKAFRSIHHQQLQMLDKMQMRKNKLDKKLKSIKAWRKVSSIIFAATLTTFLICSIVAAAIATPPVATAMVAATAIPIGSMGKYSKREDATNDMNTTIETGDLEGIEKYSKRTVKVTKQHNEDCKLHLRLMGVLTIEAPCEVEVQCAALCKSNKVLEELRLTIDQFIDLCILTGCDYCDSIKVEYGVSAATVPCLCYLDLI</sequence>
<dbReference type="SUPFAM" id="SSF88723">
    <property type="entry name" value="PIN domain-like"/>
    <property type="match status" value="1"/>
</dbReference>
<reference evidence="7 8" key="1">
    <citation type="submission" date="2020-08" db="EMBL/GenBank/DDBJ databases">
        <title>Plant Genome Project.</title>
        <authorList>
            <person name="Zhang R.-G."/>
        </authorList>
    </citation>
    <scope>NUCLEOTIDE SEQUENCE [LARGE SCALE GENOMIC DNA]</scope>
    <source>
        <tissue evidence="7">Rhizome</tissue>
    </source>
</reference>
<evidence type="ECO:0000256" key="2">
    <source>
        <dbReference type="ARBA" id="ARBA00009074"/>
    </source>
</evidence>
<dbReference type="InterPro" id="IPR007749">
    <property type="entry name" value="DUF677"/>
</dbReference>
<keyword evidence="3 6" id="KW-0812">Transmembrane</keyword>
<evidence type="ECO:0000256" key="5">
    <source>
        <dbReference type="ARBA" id="ARBA00023136"/>
    </source>
</evidence>
<dbReference type="EMBL" id="JACMSC010000004">
    <property type="protein sequence ID" value="KAG6525728.1"/>
    <property type="molecule type" value="Genomic_DNA"/>
</dbReference>
<evidence type="ECO:0000256" key="6">
    <source>
        <dbReference type="SAM" id="Phobius"/>
    </source>
</evidence>
<proteinExistence type="inferred from homology"/>
<feature type="transmembrane region" description="Helical" evidence="6">
    <location>
        <begin position="200"/>
        <end position="222"/>
    </location>
</feature>
<dbReference type="AlphaFoldDB" id="A0A8J5HEL2"/>
<keyword evidence="8" id="KW-1185">Reference proteome</keyword>
<evidence type="ECO:0000313" key="8">
    <source>
        <dbReference type="Proteomes" id="UP000734854"/>
    </source>
</evidence>
<accession>A0A8J5HEL2</accession>
<evidence type="ECO:0000313" key="7">
    <source>
        <dbReference type="EMBL" id="KAG6525728.1"/>
    </source>
</evidence>
<dbReference type="PANTHER" id="PTHR31113:SF3">
    <property type="entry name" value="UPF0496 PROTEIN 1"/>
    <property type="match status" value="1"/>
</dbReference>
<comment type="caution">
    <text evidence="7">The sequence shown here is derived from an EMBL/GenBank/DDBJ whole genome shotgun (WGS) entry which is preliminary data.</text>
</comment>
<evidence type="ECO:0000256" key="3">
    <source>
        <dbReference type="ARBA" id="ARBA00022692"/>
    </source>
</evidence>
<keyword evidence="5 6" id="KW-0472">Membrane</keyword>
<protein>
    <submittedName>
        <fullName evidence="7">Uncharacterized protein</fullName>
    </submittedName>
</protein>
<dbReference type="InterPro" id="IPR029060">
    <property type="entry name" value="PIN-like_dom_sf"/>
</dbReference>
<comment type="subcellular location">
    <subcellularLocation>
        <location evidence="1">Membrane</location>
    </subcellularLocation>
</comment>
<keyword evidence="4 6" id="KW-1133">Transmembrane helix</keyword>